<dbReference type="GO" id="GO:0006508">
    <property type="term" value="P:proteolysis"/>
    <property type="evidence" value="ECO:0007669"/>
    <property type="project" value="UniProtKB-KW"/>
</dbReference>
<sequence>MRKLWLLSGLLLMLRSEEIFAQNVPHIACPQYFEYLAFNQEYIGRLTLPHDPRYGNNTIFVEFSQRTPINSAYVGRLSLLQDEETTKYNLANGIPIQYRVDFPTPGVLPKLTQIYLNNAVICYASPYPPPNTLISLTHTLRFQASPLRGNSNTITIPVRPAPARPQATQPPQIVQRPAQQSVIVQPSFQQQPQPQPAPIPATAAPRQRPTAITNQAQLNAVCGRETPTISPFIFHGTNVAHGKLPWMAAIFEKQTNGLVYFCGGTLLSQSTVVSAAHCFRLKNNLPASRTIVSLGRVSLDDYKNGVLSEIEVIVQHEEYQSDNFSDADIALLKLVERVTFTEFIKPICLWNENYRLDLPTGEKSYVAGWGADQDGNANTKIAKMTDTDILSESDCLRRLPTRRVTPRTICAENKVGAGPCTGDSGSGLMLNENNVWVLRGIVSAGQTRAQGCDLSKPVIYCDLAKHIQWVRASMWY</sequence>
<keyword evidence="5" id="KW-0378">Hydrolase</keyword>
<evidence type="ECO:0000313" key="13">
    <source>
        <dbReference type="RefSeq" id="XP_030369207.1"/>
    </source>
</evidence>
<organism evidence="12 13">
    <name type="scientific">Drosophila lebanonensis</name>
    <name type="common">Fruit fly</name>
    <name type="synonym">Scaptodrosophila lebanonensis</name>
    <dbReference type="NCBI Taxonomy" id="7225"/>
    <lineage>
        <taxon>Eukaryota</taxon>
        <taxon>Metazoa</taxon>
        <taxon>Ecdysozoa</taxon>
        <taxon>Arthropoda</taxon>
        <taxon>Hexapoda</taxon>
        <taxon>Insecta</taxon>
        <taxon>Pterygota</taxon>
        <taxon>Neoptera</taxon>
        <taxon>Endopterygota</taxon>
        <taxon>Diptera</taxon>
        <taxon>Brachycera</taxon>
        <taxon>Muscomorpha</taxon>
        <taxon>Ephydroidea</taxon>
        <taxon>Drosophilidae</taxon>
        <taxon>Scaptodrosophila</taxon>
    </lineage>
</organism>
<dbReference type="Pfam" id="PF16030">
    <property type="entry name" value="GD_N"/>
    <property type="match status" value="1"/>
</dbReference>
<evidence type="ECO:0000256" key="5">
    <source>
        <dbReference type="ARBA" id="ARBA00022801"/>
    </source>
</evidence>
<dbReference type="GO" id="GO:0004252">
    <property type="term" value="F:serine-type endopeptidase activity"/>
    <property type="evidence" value="ECO:0007669"/>
    <property type="project" value="InterPro"/>
</dbReference>
<evidence type="ECO:0000256" key="6">
    <source>
        <dbReference type="ARBA" id="ARBA00022825"/>
    </source>
</evidence>
<comment type="subcellular location">
    <subcellularLocation>
        <location evidence="1">Secreted</location>
    </subcellularLocation>
</comment>
<evidence type="ECO:0000256" key="1">
    <source>
        <dbReference type="ARBA" id="ARBA00004613"/>
    </source>
</evidence>
<dbReference type="FunFam" id="2.40.10.10:FF:000146">
    <property type="entry name" value="Serine protease 53"/>
    <property type="match status" value="1"/>
</dbReference>
<feature type="compositionally biased region" description="Low complexity" evidence="9">
    <location>
        <begin position="179"/>
        <end position="192"/>
    </location>
</feature>
<accession>A0A6J2T2U9</accession>
<dbReference type="CDD" id="cd00190">
    <property type="entry name" value="Tryp_SPc"/>
    <property type="match status" value="1"/>
</dbReference>
<dbReference type="PROSITE" id="PS50240">
    <property type="entry name" value="TRYPSIN_DOM"/>
    <property type="match status" value="1"/>
</dbReference>
<dbReference type="PRINTS" id="PR00722">
    <property type="entry name" value="CHYMOTRYPSIN"/>
</dbReference>
<dbReference type="PROSITE" id="PS00134">
    <property type="entry name" value="TRYPSIN_HIS"/>
    <property type="match status" value="1"/>
</dbReference>
<keyword evidence="8" id="KW-1015">Disulfide bond</keyword>
<keyword evidence="7" id="KW-0865">Zymogen</keyword>
<dbReference type="InterPro" id="IPR001314">
    <property type="entry name" value="Peptidase_S1A"/>
</dbReference>
<dbReference type="PANTHER" id="PTHR24260:SF147">
    <property type="entry name" value="EG:BACR7A4.3 PROTEIN-RELATED"/>
    <property type="match status" value="1"/>
</dbReference>
<feature type="chain" id="PRO_5026972344" evidence="10">
    <location>
        <begin position="22"/>
        <end position="476"/>
    </location>
</feature>
<dbReference type="Gene3D" id="2.40.10.10">
    <property type="entry name" value="Trypsin-like serine proteases"/>
    <property type="match status" value="1"/>
</dbReference>
<dbReference type="Pfam" id="PF00089">
    <property type="entry name" value="Trypsin"/>
    <property type="match status" value="1"/>
</dbReference>
<dbReference type="InterPro" id="IPR031986">
    <property type="entry name" value="GD_N"/>
</dbReference>
<evidence type="ECO:0000256" key="8">
    <source>
        <dbReference type="ARBA" id="ARBA00023157"/>
    </source>
</evidence>
<keyword evidence="6" id="KW-0720">Serine protease</keyword>
<gene>
    <name evidence="13" type="primary">LOC115620210</name>
</gene>
<reference evidence="13" key="1">
    <citation type="submission" date="2025-08" db="UniProtKB">
        <authorList>
            <consortium name="RefSeq"/>
        </authorList>
    </citation>
    <scope>IDENTIFICATION</scope>
    <source>
        <strain evidence="13">11010-0011.00</strain>
        <tissue evidence="13">Whole body</tissue>
    </source>
</reference>
<evidence type="ECO:0000256" key="3">
    <source>
        <dbReference type="ARBA" id="ARBA00022670"/>
    </source>
</evidence>
<protein>
    <submittedName>
        <fullName evidence="13">Serine protease gd-like</fullName>
    </submittedName>
</protein>
<keyword evidence="12" id="KW-1185">Reference proteome</keyword>
<dbReference type="GeneID" id="115620210"/>
<evidence type="ECO:0000256" key="10">
    <source>
        <dbReference type="SAM" id="SignalP"/>
    </source>
</evidence>
<dbReference type="InterPro" id="IPR051333">
    <property type="entry name" value="CLIP_Serine_Protease"/>
</dbReference>
<evidence type="ECO:0000259" key="11">
    <source>
        <dbReference type="PROSITE" id="PS50240"/>
    </source>
</evidence>
<dbReference type="GO" id="GO:0005576">
    <property type="term" value="C:extracellular region"/>
    <property type="evidence" value="ECO:0007669"/>
    <property type="project" value="UniProtKB-SubCell"/>
</dbReference>
<feature type="signal peptide" evidence="10">
    <location>
        <begin position="1"/>
        <end position="21"/>
    </location>
</feature>
<dbReference type="Proteomes" id="UP000504634">
    <property type="component" value="Unplaced"/>
</dbReference>
<dbReference type="SUPFAM" id="SSF50494">
    <property type="entry name" value="Trypsin-like serine proteases"/>
    <property type="match status" value="1"/>
</dbReference>
<name>A0A6J2T2U9_DROLE</name>
<dbReference type="SMART" id="SM00020">
    <property type="entry name" value="Tryp_SPc"/>
    <property type="match status" value="1"/>
</dbReference>
<dbReference type="InterPro" id="IPR018114">
    <property type="entry name" value="TRYPSIN_HIS"/>
</dbReference>
<evidence type="ECO:0000256" key="9">
    <source>
        <dbReference type="SAM" id="MobiDB-lite"/>
    </source>
</evidence>
<dbReference type="OrthoDB" id="6147874at2759"/>
<proteinExistence type="predicted"/>
<dbReference type="AlphaFoldDB" id="A0A6J2T2U9"/>
<evidence type="ECO:0000256" key="7">
    <source>
        <dbReference type="ARBA" id="ARBA00023145"/>
    </source>
</evidence>
<keyword evidence="2" id="KW-0964">Secreted</keyword>
<feature type="region of interest" description="Disordered" evidence="9">
    <location>
        <begin position="158"/>
        <end position="208"/>
    </location>
</feature>
<dbReference type="PANTHER" id="PTHR24260">
    <property type="match status" value="1"/>
</dbReference>
<feature type="domain" description="Peptidase S1" evidence="11">
    <location>
        <begin position="233"/>
        <end position="475"/>
    </location>
</feature>
<evidence type="ECO:0000313" key="12">
    <source>
        <dbReference type="Proteomes" id="UP000504634"/>
    </source>
</evidence>
<dbReference type="InterPro" id="IPR009003">
    <property type="entry name" value="Peptidase_S1_PA"/>
</dbReference>
<keyword evidence="3" id="KW-0645">Protease</keyword>
<dbReference type="RefSeq" id="XP_030369207.1">
    <property type="nucleotide sequence ID" value="XM_030513347.1"/>
</dbReference>
<evidence type="ECO:0000256" key="4">
    <source>
        <dbReference type="ARBA" id="ARBA00022729"/>
    </source>
</evidence>
<dbReference type="InterPro" id="IPR001254">
    <property type="entry name" value="Trypsin_dom"/>
</dbReference>
<keyword evidence="4 10" id="KW-0732">Signal</keyword>
<evidence type="ECO:0000256" key="2">
    <source>
        <dbReference type="ARBA" id="ARBA00022525"/>
    </source>
</evidence>
<dbReference type="InterPro" id="IPR043504">
    <property type="entry name" value="Peptidase_S1_PA_chymotrypsin"/>
</dbReference>